<feature type="region of interest" description="Disordered" evidence="1">
    <location>
        <begin position="312"/>
        <end position="331"/>
    </location>
</feature>
<evidence type="ECO:0000259" key="3">
    <source>
        <dbReference type="Pfam" id="PF02470"/>
    </source>
</evidence>
<feature type="domain" description="Mce/MlaD" evidence="3">
    <location>
        <begin position="38"/>
        <end position="110"/>
    </location>
</feature>
<accession>A0A0J7Y4R8</accession>
<evidence type="ECO:0000256" key="2">
    <source>
        <dbReference type="SAM" id="Phobius"/>
    </source>
</evidence>
<keyword evidence="2" id="KW-0812">Transmembrane</keyword>
<keyword evidence="2" id="KW-0472">Membrane</keyword>
<gene>
    <name evidence="4" type="ORF">V473_01025</name>
</gene>
<dbReference type="Proteomes" id="UP000052232">
    <property type="component" value="Unassembled WGS sequence"/>
</dbReference>
<evidence type="ECO:0000313" key="5">
    <source>
        <dbReference type="Proteomes" id="UP000052232"/>
    </source>
</evidence>
<dbReference type="PANTHER" id="PTHR33371">
    <property type="entry name" value="INTERMEMBRANE PHOSPHOLIPID TRANSPORT SYSTEM BINDING PROTEIN MLAD-RELATED"/>
    <property type="match status" value="1"/>
</dbReference>
<proteinExistence type="predicted"/>
<evidence type="ECO:0000313" key="4">
    <source>
        <dbReference type="EMBL" id="KMS58652.1"/>
    </source>
</evidence>
<dbReference type="RefSeq" id="WP_066599428.1">
    <property type="nucleotide sequence ID" value="NZ_KQ130434.1"/>
</dbReference>
<keyword evidence="5" id="KW-1185">Reference proteome</keyword>
<keyword evidence="2" id="KW-1133">Transmembrane helix</keyword>
<protein>
    <recommendedName>
        <fullName evidence="3">Mce/MlaD domain-containing protein</fullName>
    </recommendedName>
</protein>
<comment type="caution">
    <text evidence="4">The sequence shown here is derived from an EMBL/GenBank/DDBJ whole genome shotgun (WGS) entry which is preliminary data.</text>
</comment>
<dbReference type="PATRIC" id="fig|1420583.3.peg.198"/>
<name>A0A0J7Y4R8_9SPHN</name>
<reference evidence="4 5" key="1">
    <citation type="journal article" date="2015" name="G3 (Bethesda)">
        <title>Insights into Ongoing Evolution of the Hexachlorocyclohexane Catabolic Pathway from Comparative Genomics of Ten Sphingomonadaceae Strains.</title>
        <authorList>
            <person name="Pearce S.L."/>
            <person name="Oakeshott J.G."/>
            <person name="Pandey G."/>
        </authorList>
    </citation>
    <scope>NUCLEOTIDE SEQUENCE [LARGE SCALE GENOMIC DNA]</scope>
    <source>
        <strain evidence="4 5">LL01</strain>
    </source>
</reference>
<organism evidence="4 5">
    <name type="scientific">Sphingobium cupriresistens LL01</name>
    <dbReference type="NCBI Taxonomy" id="1420583"/>
    <lineage>
        <taxon>Bacteria</taxon>
        <taxon>Pseudomonadati</taxon>
        <taxon>Pseudomonadota</taxon>
        <taxon>Alphaproteobacteria</taxon>
        <taxon>Sphingomonadales</taxon>
        <taxon>Sphingomonadaceae</taxon>
        <taxon>Sphingobium</taxon>
    </lineage>
</organism>
<evidence type="ECO:0000256" key="1">
    <source>
        <dbReference type="SAM" id="MobiDB-lite"/>
    </source>
</evidence>
<sequence>MTPDSTTQIRWGLGAALLALGVVAILALVPDPFFRQRVIATTLDDVEGVSPGVQVYFRGAPIGAVRSIDLNRQSRTFAVAMGIDRKWQPSACSFATVASANPLTAPRIELVALETGSAQCPAARRAYGCDPVPGRDAAGALPGCRRPADLFETAALAIGEAANVARTANAMAQKLSGLLQGDGSGGAVDMAQVARNATQTLAALNSLSTQLDRSFTPGRGDIALTLSHVRQATGRASEIDVAALNGILRETRSLVAQNQASIAGLLAEGKSSAGEVRGILEGASASLVATSANLERTSSSLGALSERLAGDPTYAIRGQRYADPPPPGGQK</sequence>
<dbReference type="AlphaFoldDB" id="A0A0J7Y4R8"/>
<dbReference type="EMBL" id="JACT01000001">
    <property type="protein sequence ID" value="KMS58652.1"/>
    <property type="molecule type" value="Genomic_DNA"/>
</dbReference>
<dbReference type="InterPro" id="IPR003399">
    <property type="entry name" value="Mce/MlaD"/>
</dbReference>
<dbReference type="STRING" id="1420583.V473_01025"/>
<dbReference type="Pfam" id="PF02470">
    <property type="entry name" value="MlaD"/>
    <property type="match status" value="1"/>
</dbReference>
<dbReference type="PANTHER" id="PTHR33371:SF4">
    <property type="entry name" value="INTERMEMBRANE PHOSPHOLIPID TRANSPORT SYSTEM BINDING PROTEIN MLAD"/>
    <property type="match status" value="1"/>
</dbReference>
<feature type="transmembrane region" description="Helical" evidence="2">
    <location>
        <begin position="12"/>
        <end position="29"/>
    </location>
</feature>
<dbReference type="InterPro" id="IPR052336">
    <property type="entry name" value="MlaD_Phospholipid_Transporter"/>
</dbReference>